<evidence type="ECO:0000259" key="2">
    <source>
        <dbReference type="Pfam" id="PF07007"/>
    </source>
</evidence>
<dbReference type="AlphaFoldDB" id="A0A6V7D6G5"/>
<protein>
    <recommendedName>
        <fullName evidence="2">Lysozyme inhibitor LprI-like N-terminal domain-containing protein</fullName>
    </recommendedName>
</protein>
<evidence type="ECO:0000313" key="3">
    <source>
        <dbReference type="EMBL" id="CAD0328577.1"/>
    </source>
</evidence>
<feature type="compositionally biased region" description="Polar residues" evidence="1">
    <location>
        <begin position="19"/>
        <end position="33"/>
    </location>
</feature>
<dbReference type="PANTHER" id="PTHR39176:SF1">
    <property type="entry name" value="PERIPLASMIC PROTEIN"/>
    <property type="match status" value="1"/>
</dbReference>
<dbReference type="EMBL" id="CAJDKC010000003">
    <property type="protein sequence ID" value="CAD0328577.1"/>
    <property type="molecule type" value="Genomic_DNA"/>
</dbReference>
<name>A0A6V7D6G5_9XANT</name>
<feature type="compositionally biased region" description="Polar residues" evidence="1">
    <location>
        <begin position="50"/>
        <end position="59"/>
    </location>
</feature>
<dbReference type="EMBL" id="CAJDKC010000003">
    <property type="protein sequence ID" value="CAD0328567.1"/>
    <property type="molecule type" value="Genomic_DNA"/>
</dbReference>
<dbReference type="Proteomes" id="UP000587508">
    <property type="component" value="Unassembled WGS sequence"/>
</dbReference>
<feature type="compositionally biased region" description="Basic and acidic residues" evidence="1">
    <location>
        <begin position="34"/>
        <end position="44"/>
    </location>
</feature>
<feature type="domain" description="Lysozyme inhibitor LprI-like N-terminal" evidence="2">
    <location>
        <begin position="75"/>
        <end position="166"/>
    </location>
</feature>
<dbReference type="PANTHER" id="PTHR39176">
    <property type="entry name" value="PERIPLASMIC PROTEIN-RELATED"/>
    <property type="match status" value="1"/>
</dbReference>
<evidence type="ECO:0000256" key="1">
    <source>
        <dbReference type="SAM" id="MobiDB-lite"/>
    </source>
</evidence>
<reference evidence="3 4" key="1">
    <citation type="submission" date="2020-07" db="EMBL/GenBank/DDBJ databases">
        <authorList>
            <person name="Pothier F. J."/>
        </authorList>
    </citation>
    <scope>NUCLEOTIDE SEQUENCE [LARGE SCALE GENOMIC DNA]</scope>
    <source>
        <strain evidence="3 4">CFBP 7900</strain>
    </source>
</reference>
<accession>A0A6V7D6G5</accession>
<gene>
    <name evidence="3" type="ORF">CFBP7900_17900</name>
</gene>
<evidence type="ECO:0000313" key="4">
    <source>
        <dbReference type="Proteomes" id="UP000587508"/>
    </source>
</evidence>
<sequence length="169" mass="18843">MSEAAADLSNHSRKLEQSVGASMPQTGGSASITDEQRRIAREQDQLLEQALNSDQQQQRGDLAKDVKLRASYAQCVKNADAVMPALMDCNHQEYAYQDARLNKAYVRLLKSVPAEKKASLKQEERDWIKWRDTLCQSNGALGGGQAEELEDSSCELNATSKRAEELEKR</sequence>
<organism evidence="3 4">
    <name type="scientific">Xanthomonas hortorum pv. carotae</name>
    <dbReference type="NCBI Taxonomy" id="487904"/>
    <lineage>
        <taxon>Bacteria</taxon>
        <taxon>Pseudomonadati</taxon>
        <taxon>Pseudomonadota</taxon>
        <taxon>Gammaproteobacteria</taxon>
        <taxon>Lysobacterales</taxon>
        <taxon>Lysobacteraceae</taxon>
        <taxon>Xanthomonas</taxon>
    </lineage>
</organism>
<proteinExistence type="predicted"/>
<dbReference type="InterPro" id="IPR009739">
    <property type="entry name" value="LprI-like_N"/>
</dbReference>
<dbReference type="Pfam" id="PF07007">
    <property type="entry name" value="LprI"/>
    <property type="match status" value="1"/>
</dbReference>
<comment type="caution">
    <text evidence="3">The sequence shown here is derived from an EMBL/GenBank/DDBJ whole genome shotgun (WGS) entry which is preliminary data.</text>
</comment>
<dbReference type="Gene3D" id="1.20.1270.180">
    <property type="match status" value="1"/>
</dbReference>
<feature type="region of interest" description="Disordered" evidence="1">
    <location>
        <begin position="1"/>
        <end position="62"/>
    </location>
</feature>